<dbReference type="PANTHER" id="PTHR13903:SF8">
    <property type="entry name" value="PIRIN"/>
    <property type="match status" value="1"/>
</dbReference>
<gene>
    <name evidence="6" type="ordered locus">CA_C1492</name>
</gene>
<accession>Q97IZ4</accession>
<evidence type="ECO:0000256" key="3">
    <source>
        <dbReference type="RuleBase" id="RU003457"/>
    </source>
</evidence>
<dbReference type="AlphaFoldDB" id="Q97IZ4"/>
<feature type="domain" description="Pirin N-terminal" evidence="4">
    <location>
        <begin position="46"/>
        <end position="139"/>
    </location>
</feature>
<dbReference type="OrthoDB" id="321327at2"/>
<dbReference type="InterPro" id="IPR012093">
    <property type="entry name" value="Pirin"/>
</dbReference>
<dbReference type="PANTHER" id="PTHR13903">
    <property type="entry name" value="PIRIN-RELATED"/>
    <property type="match status" value="1"/>
</dbReference>
<sequence length="337" mass="38211">MKNNIIQIDKLGFQWKGHDPFLYCMHHKDAYPEGNDEMGPRVSLSGRDLGDDFSYKDGFSMYHGASVPGFPKHPHRGFETVTIVLKGYVDHADSSGALGRYGAGDVQWLTSGRGCNHSEMFPLLNTEEDNPLELFQIWLNLPSKDKFVEPHYKMLWAEEIPVIELKDTNKKISTMRIISGSYNNIKSLQPSPNSWAKDENNNVNIFVISMEAGALLELPRISSTLNRTLYYYSGNGINISETSIDVLSGVRLKGDEVIKIENGLKESKLLLLEGEPIGEPVKSYGPFVMNTEEEIEEAFSDYRETGFGGWQWQRDDVVHQRNKGRFAEYPDGTVEYR</sequence>
<evidence type="ECO:0000256" key="1">
    <source>
        <dbReference type="ARBA" id="ARBA00008416"/>
    </source>
</evidence>
<proteinExistence type="inferred from homology"/>
<dbReference type="PATRIC" id="fig|272562.8.peg.1694"/>
<dbReference type="eggNOG" id="COG1741">
    <property type="taxonomic scope" value="Bacteria"/>
</dbReference>
<feature type="binding site" evidence="2">
    <location>
        <position position="75"/>
    </location>
    <ligand>
        <name>Fe cation</name>
        <dbReference type="ChEBI" id="CHEBI:24875"/>
    </ligand>
</feature>
<dbReference type="Pfam" id="PF02678">
    <property type="entry name" value="Pirin"/>
    <property type="match status" value="1"/>
</dbReference>
<feature type="binding site" evidence="2">
    <location>
        <position position="117"/>
    </location>
    <ligand>
        <name>Fe cation</name>
        <dbReference type="ChEBI" id="CHEBI:24875"/>
    </ligand>
</feature>
<comment type="cofactor">
    <cofactor evidence="2">
        <name>Fe cation</name>
        <dbReference type="ChEBI" id="CHEBI:24875"/>
    </cofactor>
    <text evidence="2">Binds 1 Fe cation per subunit.</text>
</comment>
<dbReference type="HOGENOM" id="CLU_833215_0_0_9"/>
<feature type="binding site" evidence="2">
    <location>
        <position position="73"/>
    </location>
    <ligand>
        <name>Fe cation</name>
        <dbReference type="ChEBI" id="CHEBI:24875"/>
    </ligand>
</feature>
<comment type="similarity">
    <text evidence="1 3">Belongs to the pirin family.</text>
</comment>
<reference evidence="6 7" key="1">
    <citation type="journal article" date="2001" name="J. Bacteriol.">
        <title>Genome sequence and comparative analysis of the solvent-producing bacterium Clostridium acetobutylicum.</title>
        <authorList>
            <person name="Nolling J."/>
            <person name="Breton G."/>
            <person name="Omelchenko M.V."/>
            <person name="Makarova K.S."/>
            <person name="Zeng Q."/>
            <person name="Gibson R."/>
            <person name="Lee H.M."/>
            <person name="Dubois J."/>
            <person name="Qiu D."/>
            <person name="Hitti J."/>
            <person name="Wolf Y.I."/>
            <person name="Tatusov R.L."/>
            <person name="Sabathe F."/>
            <person name="Doucette-Stamm L."/>
            <person name="Soucaille P."/>
            <person name="Daly M.J."/>
            <person name="Bennett G.N."/>
            <person name="Koonin E.V."/>
            <person name="Smith D.R."/>
        </authorList>
    </citation>
    <scope>NUCLEOTIDE SEQUENCE [LARGE SCALE GENOMIC DNA]</scope>
    <source>
        <strain evidence="7">ATCC 824 / DSM 792 / JCM 1419 / LMG 5710 / VKM B-1787</strain>
    </source>
</reference>
<dbReference type="Proteomes" id="UP000000814">
    <property type="component" value="Chromosome"/>
</dbReference>
<evidence type="ECO:0000259" key="4">
    <source>
        <dbReference type="Pfam" id="PF02678"/>
    </source>
</evidence>
<keyword evidence="2" id="KW-0408">Iron</keyword>
<dbReference type="KEGG" id="cac:CA_C1492"/>
<dbReference type="CDD" id="cd02909">
    <property type="entry name" value="cupin_pirin_N"/>
    <property type="match status" value="1"/>
</dbReference>
<dbReference type="GeneID" id="44997993"/>
<protein>
    <submittedName>
        <fullName evidence="6">Uncharacterized protein, YhhW/pirin family</fullName>
    </submittedName>
</protein>
<keyword evidence="7" id="KW-1185">Reference proteome</keyword>
<dbReference type="InterPro" id="IPR008778">
    <property type="entry name" value="Pirin_C_dom"/>
</dbReference>
<dbReference type="PIR" id="A97084">
    <property type="entry name" value="A97084"/>
</dbReference>
<dbReference type="InterPro" id="IPR011051">
    <property type="entry name" value="RmlC_Cupin_sf"/>
</dbReference>
<dbReference type="STRING" id="272562.CA_C1492"/>
<feature type="binding site" evidence="2">
    <location>
        <position position="119"/>
    </location>
    <ligand>
        <name>Fe cation</name>
        <dbReference type="ChEBI" id="CHEBI:24875"/>
    </ligand>
</feature>
<evidence type="ECO:0000259" key="5">
    <source>
        <dbReference type="Pfam" id="PF05726"/>
    </source>
</evidence>
<dbReference type="Pfam" id="PF05726">
    <property type="entry name" value="Pirin_C"/>
    <property type="match status" value="1"/>
</dbReference>
<name>Q97IZ4_CLOAB</name>
<dbReference type="SUPFAM" id="SSF51182">
    <property type="entry name" value="RmlC-like cupins"/>
    <property type="match status" value="1"/>
</dbReference>
<evidence type="ECO:0000256" key="2">
    <source>
        <dbReference type="PIRSR" id="PIRSR006232-1"/>
    </source>
</evidence>
<dbReference type="Gene3D" id="2.60.120.10">
    <property type="entry name" value="Jelly Rolls"/>
    <property type="match status" value="2"/>
</dbReference>
<feature type="domain" description="Pirin C-terminal" evidence="5">
    <location>
        <begin position="207"/>
        <end position="308"/>
    </location>
</feature>
<evidence type="ECO:0000313" key="6">
    <source>
        <dbReference type="EMBL" id="AAK79460.1"/>
    </source>
</evidence>
<dbReference type="EMBL" id="AE001437">
    <property type="protein sequence ID" value="AAK79460.1"/>
    <property type="molecule type" value="Genomic_DNA"/>
</dbReference>
<dbReference type="InterPro" id="IPR003829">
    <property type="entry name" value="Pirin_N_dom"/>
</dbReference>
<dbReference type="GO" id="GO:0046872">
    <property type="term" value="F:metal ion binding"/>
    <property type="evidence" value="ECO:0007669"/>
    <property type="project" value="UniProtKB-KW"/>
</dbReference>
<dbReference type="InterPro" id="IPR014710">
    <property type="entry name" value="RmlC-like_jellyroll"/>
</dbReference>
<dbReference type="PIRSF" id="PIRSF006232">
    <property type="entry name" value="Pirin"/>
    <property type="match status" value="1"/>
</dbReference>
<organism evidence="6 7">
    <name type="scientific">Clostridium acetobutylicum (strain ATCC 824 / DSM 792 / JCM 1419 / IAM 19013 / LMG 5710 / NBRC 13948 / NRRL B-527 / VKM B-1787 / 2291 / W)</name>
    <dbReference type="NCBI Taxonomy" id="272562"/>
    <lineage>
        <taxon>Bacteria</taxon>
        <taxon>Bacillati</taxon>
        <taxon>Bacillota</taxon>
        <taxon>Clostridia</taxon>
        <taxon>Eubacteriales</taxon>
        <taxon>Clostridiaceae</taxon>
        <taxon>Clostridium</taxon>
    </lineage>
</organism>
<evidence type="ECO:0000313" key="7">
    <source>
        <dbReference type="Proteomes" id="UP000000814"/>
    </source>
</evidence>
<keyword evidence="2" id="KW-0479">Metal-binding</keyword>
<dbReference type="RefSeq" id="WP_010964801.1">
    <property type="nucleotide sequence ID" value="NC_003030.1"/>
</dbReference>